<keyword evidence="1" id="KW-0732">Signal</keyword>
<evidence type="ECO:0000313" key="3">
    <source>
        <dbReference type="Proteomes" id="UP000236592"/>
    </source>
</evidence>
<accession>A0A2I7SJP7</accession>
<dbReference type="AlphaFoldDB" id="A0A2I7SJP7"/>
<proteinExistence type="predicted"/>
<protein>
    <recommendedName>
        <fullName evidence="4">PD-(D/E)XK endonuclease-like domain-containing protein</fullName>
    </recommendedName>
</protein>
<keyword evidence="3" id="KW-1185">Reference proteome</keyword>
<dbReference type="RefSeq" id="WP_102996099.1">
    <property type="nucleotide sequence ID" value="NZ_CP025938.1"/>
</dbReference>
<name>A0A2I7SJP7_9FLAO</name>
<reference evidence="3" key="1">
    <citation type="submission" date="2018-01" db="EMBL/GenBank/DDBJ databases">
        <title>Complete genome of Tamlana sp. UJ94.</title>
        <authorList>
            <person name="Jung J."/>
            <person name="Chung D."/>
            <person name="Bae S.S."/>
            <person name="Baek K."/>
        </authorList>
    </citation>
    <scope>NUCLEOTIDE SEQUENCE [LARGE SCALE GENOMIC DNA]</scope>
    <source>
        <strain evidence="3">UJ94</strain>
    </source>
</reference>
<evidence type="ECO:0000256" key="1">
    <source>
        <dbReference type="SAM" id="SignalP"/>
    </source>
</evidence>
<dbReference type="KEGG" id="taj:C1A40_12000"/>
<feature type="signal peptide" evidence="1">
    <location>
        <begin position="1"/>
        <end position="24"/>
    </location>
</feature>
<evidence type="ECO:0000313" key="2">
    <source>
        <dbReference type="EMBL" id="AUS06129.1"/>
    </source>
</evidence>
<gene>
    <name evidence="2" type="ORF">C1A40_12000</name>
</gene>
<evidence type="ECO:0008006" key="4">
    <source>
        <dbReference type="Google" id="ProtNLM"/>
    </source>
</evidence>
<dbReference type="Proteomes" id="UP000236592">
    <property type="component" value="Chromosome"/>
</dbReference>
<dbReference type="OrthoDB" id="1165059at2"/>
<organism evidence="2 3">
    <name type="scientific">Pseudotamlana carrageenivorans</name>
    <dbReference type="NCBI Taxonomy" id="2069432"/>
    <lineage>
        <taxon>Bacteria</taxon>
        <taxon>Pseudomonadati</taxon>
        <taxon>Bacteroidota</taxon>
        <taxon>Flavobacteriia</taxon>
        <taxon>Flavobacteriales</taxon>
        <taxon>Flavobacteriaceae</taxon>
        <taxon>Pseudotamlana</taxon>
    </lineage>
</organism>
<feature type="chain" id="PRO_5014397262" description="PD-(D/E)XK endonuclease-like domain-containing protein" evidence="1">
    <location>
        <begin position="25"/>
        <end position="761"/>
    </location>
</feature>
<sequence length="761" mass="86632">MIKLMFKTLIILNFIILLTENANAETIDPVIEGCVEQLDYLIDYNKSNIEKDNFRKNWYIYFIGEDKDYLQSYISKINRNYDGFENILTEGVEIDKNYLKILNDYLVLINQSSKLEIYVAFIGADREIVQPLAPKKINTFNKGRVFIDSLINNSAKSYPGLDLERAKKELGTYNRDFLKKIKEIYASSNMSKISEKPNHIMPFSHKTTRIIYNQKDEITTDQKWAISMHIGKREKRFNYQAFKDLYNKQVSFGSDELQKKIAKQVITLQEYFSLDIPPPNEYKEDCGDLLKLAEYSPLLESRILEPVLRRNPCILRDMGKLGPIDYTKSKWMEELEMMIVTPLYVAILAPVAAEFVIPSLIEVISVERGVNASKAMAATTIIEAGIIYYWIGTPEQQADIGKSILGVNPVNVAYEGVKGLIQSPFLVELSVDCVYNGTKLSEGIINPEEYEFTFETKSCINGVFISAATKIGLHQGGQFFKTLRTLANENPQAFVNGWARVFKDLGKDQQEAFKSLAYGIFKEIGISPNQINSFLQRLRNKIKANGGGDLEFTGYGDENPNNRGSSTVEKIDIEGKINNSFDDVNVKAKDFPENEAEILATNNDISTEAKKFWQNHEVNVTNYLRKTYGYTKVGRQITVDIKIKGIQEPVRCRLDNLIDIGGGKFKIIDAKSSLKVDLSKQNVNNLSTIRSTKNQKIFYKAIREGNVENITPKGSNASDYFELLNPNSPIIPKNIKIDPKIEFLVNDNKIKDYNIYKILLN</sequence>
<dbReference type="EMBL" id="CP025938">
    <property type="protein sequence ID" value="AUS06129.1"/>
    <property type="molecule type" value="Genomic_DNA"/>
</dbReference>